<evidence type="ECO:0000259" key="16">
    <source>
        <dbReference type="Pfam" id="PF21381"/>
    </source>
</evidence>
<dbReference type="FunFam" id="1.10.287.70:FF:000033">
    <property type="entry name" value="Mucolipin 1"/>
    <property type="match status" value="1"/>
</dbReference>
<feature type="transmembrane region" description="Helical" evidence="14">
    <location>
        <begin position="469"/>
        <end position="490"/>
    </location>
</feature>
<evidence type="ECO:0000259" key="15">
    <source>
        <dbReference type="Pfam" id="PF08016"/>
    </source>
</evidence>
<name>A0AAW0WEE8_CHEQU</name>
<evidence type="ECO:0000256" key="2">
    <source>
        <dbReference type="ARBA" id="ARBA00004651"/>
    </source>
</evidence>
<keyword evidence="11" id="KW-0407">Ion channel</keyword>
<evidence type="ECO:0000313" key="18">
    <source>
        <dbReference type="Proteomes" id="UP001445076"/>
    </source>
</evidence>
<dbReference type="GO" id="GO:0005765">
    <property type="term" value="C:lysosomal membrane"/>
    <property type="evidence" value="ECO:0007669"/>
    <property type="project" value="TreeGrafter"/>
</dbReference>
<evidence type="ECO:0000256" key="10">
    <source>
        <dbReference type="ARBA" id="ARBA00023157"/>
    </source>
</evidence>
<dbReference type="InterPro" id="IPR049134">
    <property type="entry name" value="MCLN_ECD"/>
</dbReference>
<evidence type="ECO:0000256" key="5">
    <source>
        <dbReference type="ARBA" id="ARBA00022692"/>
    </source>
</evidence>
<feature type="transmembrane region" description="Helical" evidence="14">
    <location>
        <begin position="666"/>
        <end position="688"/>
    </location>
</feature>
<keyword evidence="18" id="KW-1185">Reference proteome</keyword>
<keyword evidence="7 14" id="KW-1133">Transmembrane helix</keyword>
<evidence type="ECO:0000256" key="9">
    <source>
        <dbReference type="ARBA" id="ARBA00023136"/>
    </source>
</evidence>
<feature type="domain" description="Mucolipin extracytosolic" evidence="16">
    <location>
        <begin position="259"/>
        <end position="450"/>
    </location>
</feature>
<keyword evidence="8" id="KW-0406">Ion transport</keyword>
<feature type="transmembrane region" description="Helical" evidence="14">
    <location>
        <begin position="522"/>
        <end position="543"/>
    </location>
</feature>
<dbReference type="Gene3D" id="1.10.287.70">
    <property type="match status" value="1"/>
</dbReference>
<dbReference type="InterPro" id="IPR039031">
    <property type="entry name" value="Mucolipin"/>
</dbReference>
<keyword evidence="10" id="KW-1015">Disulfide bond</keyword>
<dbReference type="CDD" id="cd21050">
    <property type="entry name" value="ELD_TRPML"/>
    <property type="match status" value="1"/>
</dbReference>
<evidence type="ECO:0000256" key="1">
    <source>
        <dbReference type="ARBA" id="ARBA00004337"/>
    </source>
</evidence>
<dbReference type="Pfam" id="PF08016">
    <property type="entry name" value="PKD_channel"/>
    <property type="match status" value="1"/>
</dbReference>
<feature type="domain" description="Polycystin cation channel PKD1/PKD2" evidence="15">
    <location>
        <begin position="566"/>
        <end position="694"/>
    </location>
</feature>
<gene>
    <name evidence="17" type="ORF">OTU49_008411</name>
</gene>
<organism evidence="17 18">
    <name type="scientific">Cherax quadricarinatus</name>
    <name type="common">Australian red claw crayfish</name>
    <dbReference type="NCBI Taxonomy" id="27406"/>
    <lineage>
        <taxon>Eukaryota</taxon>
        <taxon>Metazoa</taxon>
        <taxon>Ecdysozoa</taxon>
        <taxon>Arthropoda</taxon>
        <taxon>Crustacea</taxon>
        <taxon>Multicrustacea</taxon>
        <taxon>Malacostraca</taxon>
        <taxon>Eumalacostraca</taxon>
        <taxon>Eucarida</taxon>
        <taxon>Decapoda</taxon>
        <taxon>Pleocyemata</taxon>
        <taxon>Astacidea</taxon>
        <taxon>Parastacoidea</taxon>
        <taxon>Parastacidae</taxon>
        <taxon>Cherax</taxon>
    </lineage>
</organism>
<sequence>MNPANLGQCHRRRGSRDERVEVKEEVEARVTAGGQGEETRVGGSLGDLSCQPAGVSCQPAGVSCQPAGLSYCPDNQFHHQADLPHHQADLPHHQADLPHHQADLPHHQADLPHHQADLPHHQADLPHHQADLPHHQADLTYQELEKMAQALGQAPPKIKVTMANHGGGSNYGSIASSVSSIGHCNHLDDSTTTDTTTGLFNSEITADTMRRRLKFFFMNPKEKWHARRRFPWKLLLQVIKIIVVTVQLCLFAEQRFNHVNYLWDTKISFSHLFIKNWDTSREIQVYPPAGGPLAVYKQSEFFAFLDYAITTYANIQEDAIGMYEYEYQNGSIVPPFFCTTSYISGEAFFGNNTYFLNNNTTTSCINITLSEVTPGWSTKTFLENNNFTLNFDLLLSATFNFVLKTIKLRVILPYETPECYRMTNKMTFNNYERDGQMVVELQVGARLLNCDGSVHVTSNSDAVSVWRTVINVVTIAICVTSLTMCIRAIYRAQLLKKSTIQFFHRHYNRELSFEEKLEFVNLWYVLICINDILIIIGSFLKIGLETKSYEGYLDTWNICSLFLGLGNLLVWFGCLRYLGFFATYNVLILTLKKCIPNVLRFSICLLMVFAGYALCGWLVLGPYHLKFKSFSSTMECLYSLINGDDMFATFSSTSGKDPVVWWFSRIYLYTFISLFIYVILSLFIAIIMDAYETIKNYYDDGFPESDLMKFVNECTEEPTSGVFHDDGERTIHDIINSFFCCDLQSRQQDGEYEALLT</sequence>
<evidence type="ECO:0008006" key="19">
    <source>
        <dbReference type="Google" id="ProtNLM"/>
    </source>
</evidence>
<reference evidence="17 18" key="1">
    <citation type="journal article" date="2024" name="BMC Genomics">
        <title>Genome assembly of redclaw crayfish (Cherax quadricarinatus) provides insights into its immune adaptation and hypoxia tolerance.</title>
        <authorList>
            <person name="Liu Z."/>
            <person name="Zheng J."/>
            <person name="Li H."/>
            <person name="Fang K."/>
            <person name="Wang S."/>
            <person name="He J."/>
            <person name="Zhou D."/>
            <person name="Weng S."/>
            <person name="Chi M."/>
            <person name="Gu Z."/>
            <person name="He J."/>
            <person name="Li F."/>
            <person name="Wang M."/>
        </authorList>
    </citation>
    <scope>NUCLEOTIDE SEQUENCE [LARGE SCALE GENOMIC DNA]</scope>
    <source>
        <strain evidence="17">ZL_2023a</strain>
    </source>
</reference>
<dbReference type="PANTHER" id="PTHR12127">
    <property type="entry name" value="MUCOLIPIN"/>
    <property type="match status" value="1"/>
</dbReference>
<feature type="transmembrane region" description="Helical" evidence="14">
    <location>
        <begin position="598"/>
        <end position="620"/>
    </location>
</feature>
<protein>
    <recommendedName>
        <fullName evidence="19">Mucolipin-3-like</fullName>
    </recommendedName>
</protein>
<dbReference type="GO" id="GO:0072345">
    <property type="term" value="F:NAADP-sensitive calcium-release channel activity"/>
    <property type="evidence" value="ECO:0007669"/>
    <property type="project" value="TreeGrafter"/>
</dbReference>
<keyword evidence="9 14" id="KW-0472">Membrane</keyword>
<dbReference type="Proteomes" id="UP001445076">
    <property type="component" value="Unassembled WGS sequence"/>
</dbReference>
<dbReference type="EMBL" id="JARKIK010000066">
    <property type="protein sequence ID" value="KAK8729967.1"/>
    <property type="molecule type" value="Genomic_DNA"/>
</dbReference>
<evidence type="ECO:0000256" key="11">
    <source>
        <dbReference type="ARBA" id="ARBA00023303"/>
    </source>
</evidence>
<evidence type="ECO:0000313" key="17">
    <source>
        <dbReference type="EMBL" id="KAK8729967.1"/>
    </source>
</evidence>
<evidence type="ECO:0000256" key="3">
    <source>
        <dbReference type="ARBA" id="ARBA00022448"/>
    </source>
</evidence>
<evidence type="ECO:0000256" key="14">
    <source>
        <dbReference type="SAM" id="Phobius"/>
    </source>
</evidence>
<keyword evidence="3" id="KW-0813">Transport</keyword>
<dbReference type="GO" id="GO:0005886">
    <property type="term" value="C:plasma membrane"/>
    <property type="evidence" value="ECO:0007669"/>
    <property type="project" value="UniProtKB-SubCell"/>
</dbReference>
<comment type="caution">
    <text evidence="17">The sequence shown here is derived from an EMBL/GenBank/DDBJ whole genome shotgun (WGS) entry which is preliminary data.</text>
</comment>
<dbReference type="InterPro" id="IPR013122">
    <property type="entry name" value="PKD1_2_channel"/>
</dbReference>
<comment type="subcellular location">
    <subcellularLocation>
        <location evidence="2">Cell membrane</location>
        <topology evidence="2">Multi-pass membrane protein</topology>
    </subcellularLocation>
    <subcellularLocation>
        <location evidence="1">Endosome membrane</location>
        <topology evidence="1">Multi-pass membrane protein</topology>
    </subcellularLocation>
</comment>
<dbReference type="AlphaFoldDB" id="A0AAW0WEE8"/>
<feature type="region of interest" description="Disordered" evidence="13">
    <location>
        <begin position="1"/>
        <end position="43"/>
    </location>
</feature>
<evidence type="ECO:0000256" key="4">
    <source>
        <dbReference type="ARBA" id="ARBA00022475"/>
    </source>
</evidence>
<evidence type="ECO:0000256" key="13">
    <source>
        <dbReference type="SAM" id="MobiDB-lite"/>
    </source>
</evidence>
<evidence type="ECO:0000256" key="7">
    <source>
        <dbReference type="ARBA" id="ARBA00022989"/>
    </source>
</evidence>
<keyword evidence="4" id="KW-1003">Cell membrane</keyword>
<evidence type="ECO:0000256" key="8">
    <source>
        <dbReference type="ARBA" id="ARBA00023065"/>
    </source>
</evidence>
<keyword evidence="6" id="KW-0967">Endosome</keyword>
<evidence type="ECO:0000256" key="6">
    <source>
        <dbReference type="ARBA" id="ARBA00022753"/>
    </source>
</evidence>
<feature type="compositionally biased region" description="Basic and acidic residues" evidence="13">
    <location>
        <begin position="15"/>
        <end position="28"/>
    </location>
</feature>
<keyword evidence="5 14" id="KW-0812">Transmembrane</keyword>
<accession>A0AAW0WEE8</accession>
<dbReference type="Pfam" id="PF21381">
    <property type="entry name" value="MCLN_ECD"/>
    <property type="match status" value="1"/>
</dbReference>
<comment type="catalytic activity">
    <reaction evidence="12">
        <text>Ca(2+)(in) = Ca(2+)(out)</text>
        <dbReference type="Rhea" id="RHEA:29671"/>
        <dbReference type="ChEBI" id="CHEBI:29108"/>
    </reaction>
</comment>
<dbReference type="GO" id="GO:0010008">
    <property type="term" value="C:endosome membrane"/>
    <property type="evidence" value="ECO:0007669"/>
    <property type="project" value="UniProtKB-SubCell"/>
</dbReference>
<proteinExistence type="predicted"/>
<evidence type="ECO:0000256" key="12">
    <source>
        <dbReference type="ARBA" id="ARBA00036634"/>
    </source>
</evidence>
<dbReference type="PANTHER" id="PTHR12127:SF7">
    <property type="entry name" value="SD02261P"/>
    <property type="match status" value="1"/>
</dbReference>